<dbReference type="PANTHER" id="PTHR21152:SF39">
    <property type="entry name" value="SOLUBLE HYDROGENASE, SMALL SUBUNIT"/>
    <property type="match status" value="1"/>
</dbReference>
<evidence type="ECO:0000259" key="6">
    <source>
        <dbReference type="Pfam" id="PF00266"/>
    </source>
</evidence>
<dbReference type="AlphaFoldDB" id="A0A031LQ64"/>
<gene>
    <name evidence="7" type="ORF">CM19_05645</name>
</gene>
<dbReference type="Pfam" id="PF00266">
    <property type="entry name" value="Aminotran_5"/>
    <property type="match status" value="1"/>
</dbReference>
<dbReference type="InterPro" id="IPR015422">
    <property type="entry name" value="PyrdxlP-dep_Trfase_small"/>
</dbReference>
<dbReference type="RefSeq" id="WP_048099386.1">
    <property type="nucleotide sequence ID" value="NZ_JFZT01000039.1"/>
</dbReference>
<evidence type="ECO:0000313" key="7">
    <source>
        <dbReference type="EMBL" id="EZQ06855.1"/>
    </source>
</evidence>
<reference evidence="7 8" key="1">
    <citation type="submission" date="2014-03" db="EMBL/GenBank/DDBJ databases">
        <title>Draft genome sequence of the novel thermoacidophilic archaea Acidianus copahuensis ALE1 strain, isolated from Copahue volcanic area in Neuquen Argentina.</title>
        <authorList>
            <person name="Urbieta M.S."/>
            <person name="Rascovan N."/>
            <person name="Castro C."/>
            <person name="Revale S."/>
            <person name="Giaveno M.A."/>
            <person name="Vazquez M.P."/>
            <person name="Donati E.R."/>
        </authorList>
    </citation>
    <scope>NUCLEOTIDE SEQUENCE [LARGE SCALE GENOMIC DNA]</scope>
    <source>
        <strain evidence="7 8">ALE1</strain>
    </source>
</reference>
<dbReference type="GO" id="GO:0008453">
    <property type="term" value="F:alanine-glyoxylate transaminase activity"/>
    <property type="evidence" value="ECO:0007669"/>
    <property type="project" value="TreeGrafter"/>
</dbReference>
<keyword evidence="8" id="KW-1185">Reference proteome</keyword>
<dbReference type="InterPro" id="IPR015421">
    <property type="entry name" value="PyrdxlP-dep_Trfase_major"/>
</dbReference>
<protein>
    <submittedName>
        <fullName evidence="7">Hydrogenase expression protein HypE</fullName>
    </submittedName>
</protein>
<dbReference type="Proteomes" id="UP000024332">
    <property type="component" value="Unassembled WGS sequence"/>
</dbReference>
<proteinExistence type="inferred from homology"/>
<comment type="caution">
    <text evidence="7">The sequence shown here is derived from an EMBL/GenBank/DDBJ whole genome shotgun (WGS) entry which is preliminary data.</text>
</comment>
<comment type="cofactor">
    <cofactor evidence="1 5">
        <name>pyridoxal 5'-phosphate</name>
        <dbReference type="ChEBI" id="CHEBI:597326"/>
    </cofactor>
</comment>
<dbReference type="SUPFAM" id="SSF53383">
    <property type="entry name" value="PLP-dependent transferases"/>
    <property type="match status" value="1"/>
</dbReference>
<dbReference type="InterPro" id="IPR024169">
    <property type="entry name" value="SP_NH2Trfase/AEP_transaminase"/>
</dbReference>
<organism evidence="7 8">
    <name type="scientific">Candidatus Acidianus copahuensis</name>
    <dbReference type="NCBI Taxonomy" id="1160895"/>
    <lineage>
        <taxon>Archaea</taxon>
        <taxon>Thermoproteota</taxon>
        <taxon>Thermoprotei</taxon>
        <taxon>Sulfolobales</taxon>
        <taxon>Sulfolobaceae</taxon>
        <taxon>Acidianus</taxon>
    </lineage>
</organism>
<dbReference type="EMBL" id="JFZT01000039">
    <property type="protein sequence ID" value="EZQ06855.1"/>
    <property type="molecule type" value="Genomic_DNA"/>
</dbReference>
<evidence type="ECO:0000313" key="8">
    <source>
        <dbReference type="Proteomes" id="UP000024332"/>
    </source>
</evidence>
<evidence type="ECO:0000256" key="2">
    <source>
        <dbReference type="ARBA" id="ARBA00009236"/>
    </source>
</evidence>
<dbReference type="InterPro" id="IPR020578">
    <property type="entry name" value="Aminotrans_V_PyrdxlP_BS"/>
</dbReference>
<comment type="similarity">
    <text evidence="2 4">Belongs to the class-V pyridoxal-phosphate-dependent aminotransferase family.</text>
</comment>
<name>A0A031LQ64_9CREN</name>
<dbReference type="PANTHER" id="PTHR21152">
    <property type="entry name" value="AMINOTRANSFERASE CLASS V"/>
    <property type="match status" value="1"/>
</dbReference>
<dbReference type="Gene3D" id="3.90.1150.10">
    <property type="entry name" value="Aspartate Aminotransferase, domain 1"/>
    <property type="match status" value="1"/>
</dbReference>
<dbReference type="STRING" id="1160895.CM19_05645"/>
<dbReference type="OrthoDB" id="35685at2157"/>
<dbReference type="InterPro" id="IPR000192">
    <property type="entry name" value="Aminotrans_V_dom"/>
</dbReference>
<dbReference type="InterPro" id="IPR015424">
    <property type="entry name" value="PyrdxlP-dep_Trfase"/>
</dbReference>
<feature type="domain" description="Aminotransferase class V" evidence="6">
    <location>
        <begin position="45"/>
        <end position="314"/>
    </location>
</feature>
<dbReference type="GO" id="GO:0019265">
    <property type="term" value="P:glycine biosynthetic process, by transamination of glyoxylate"/>
    <property type="evidence" value="ECO:0007669"/>
    <property type="project" value="TreeGrafter"/>
</dbReference>
<keyword evidence="3" id="KW-0663">Pyridoxal phosphate</keyword>
<evidence type="ECO:0000256" key="4">
    <source>
        <dbReference type="RuleBase" id="RU004075"/>
    </source>
</evidence>
<dbReference type="PIRSF" id="PIRSF000524">
    <property type="entry name" value="SPT"/>
    <property type="match status" value="1"/>
</dbReference>
<sequence length="371" mass="40822">MILIPGPVNVPKSVMYEATKVVNHRSDRFREVVKSLEGLMNEHFDSSRTALLTGSGTLAVETMVFSLLKEKEKVVVLTYGEFSERLLDSVMRRKANPVVFRKDYGELFTLDEVKQIIEREKDADAVALVHNETSTGVAFRNLNEVAKVVKGSGKKFLVDSVSGFGAYELYVNRWGIDAVATGSQKALASVPGIGFVGVSDEALGEINDDVPNYLSLNNSLKFQDKGETPFTPATGVFYASLKAAEILKAEGIERRWRRHEKCAYFLRDSLKKAEFSLLGNDTNFSNTVVAGFSPIDPGTLINELGKRGIEISGGMGKLKGKIVRIGILGVVDDRAVSRLLVTLSDILRKDLVSVAPPECKLPDFLRSDVEW</sequence>
<dbReference type="PROSITE" id="PS00595">
    <property type="entry name" value="AA_TRANSFER_CLASS_5"/>
    <property type="match status" value="1"/>
</dbReference>
<accession>A0A031LQ64</accession>
<dbReference type="GO" id="GO:0004760">
    <property type="term" value="F:L-serine-pyruvate transaminase activity"/>
    <property type="evidence" value="ECO:0007669"/>
    <property type="project" value="TreeGrafter"/>
</dbReference>
<dbReference type="Gene3D" id="3.40.640.10">
    <property type="entry name" value="Type I PLP-dependent aspartate aminotransferase-like (Major domain)"/>
    <property type="match status" value="1"/>
</dbReference>
<evidence type="ECO:0000256" key="5">
    <source>
        <dbReference type="RuleBase" id="RU004504"/>
    </source>
</evidence>
<evidence type="ECO:0000256" key="3">
    <source>
        <dbReference type="ARBA" id="ARBA00022898"/>
    </source>
</evidence>
<evidence type="ECO:0000256" key="1">
    <source>
        <dbReference type="ARBA" id="ARBA00001933"/>
    </source>
</evidence>